<dbReference type="STRING" id="713585.THITH_15380"/>
<reference evidence="2 3" key="1">
    <citation type="submission" date="2013-12" db="EMBL/GenBank/DDBJ databases">
        <authorList>
            <consortium name="DOE Joint Genome Institute"/>
            <person name="Muyzer G."/>
            <person name="Huntemann M."/>
            <person name="Han J."/>
            <person name="Chen A."/>
            <person name="Kyrpides N."/>
            <person name="Mavromatis K."/>
            <person name="Markowitz V."/>
            <person name="Palaniappan K."/>
            <person name="Ivanova N."/>
            <person name="Schaumberg A."/>
            <person name="Pati A."/>
            <person name="Liolios K."/>
            <person name="Nordberg H.P."/>
            <person name="Cantor M.N."/>
            <person name="Hua S.X."/>
            <person name="Woyke T."/>
        </authorList>
    </citation>
    <scope>NUCLEOTIDE SEQUENCE [LARGE SCALE GENOMIC DNA]</scope>
    <source>
        <strain evidence="2 3">ARh 1</strain>
    </source>
</reference>
<gene>
    <name evidence="2" type="ORF">THITH_15380</name>
</gene>
<evidence type="ECO:0000313" key="2">
    <source>
        <dbReference type="EMBL" id="AHF00282.1"/>
    </source>
</evidence>
<dbReference type="RefSeq" id="WP_006747008.1">
    <property type="nucleotide sequence ID" value="NZ_CP007029.1"/>
</dbReference>
<keyword evidence="3" id="KW-1185">Reference proteome</keyword>
<feature type="region of interest" description="Disordered" evidence="1">
    <location>
        <begin position="1"/>
        <end position="25"/>
    </location>
</feature>
<feature type="region of interest" description="Disordered" evidence="1">
    <location>
        <begin position="227"/>
        <end position="282"/>
    </location>
</feature>
<dbReference type="Pfam" id="PF07793">
    <property type="entry name" value="DUF1631"/>
    <property type="match status" value="1"/>
</dbReference>
<evidence type="ECO:0000256" key="1">
    <source>
        <dbReference type="SAM" id="MobiDB-lite"/>
    </source>
</evidence>
<protein>
    <recommendedName>
        <fullName evidence="4">DUF1631 domain-containing protein</fullName>
    </recommendedName>
</protein>
<dbReference type="InterPro" id="IPR012434">
    <property type="entry name" value="DUF1631"/>
</dbReference>
<evidence type="ECO:0008006" key="4">
    <source>
        <dbReference type="Google" id="ProtNLM"/>
    </source>
</evidence>
<feature type="compositionally biased region" description="Low complexity" evidence="1">
    <location>
        <begin position="318"/>
        <end position="329"/>
    </location>
</feature>
<dbReference type="OrthoDB" id="5777513at2"/>
<dbReference type="KEGG" id="tti:THITH_15380"/>
<organism evidence="2 3">
    <name type="scientific">Thioalkalivibrio paradoxus ARh 1</name>
    <dbReference type="NCBI Taxonomy" id="713585"/>
    <lineage>
        <taxon>Bacteria</taxon>
        <taxon>Pseudomonadati</taxon>
        <taxon>Pseudomonadota</taxon>
        <taxon>Gammaproteobacteria</taxon>
        <taxon>Chromatiales</taxon>
        <taxon>Ectothiorhodospiraceae</taxon>
        <taxon>Thioalkalivibrio</taxon>
    </lineage>
</organism>
<accession>W0DP99</accession>
<feature type="region of interest" description="Disordered" evidence="1">
    <location>
        <begin position="294"/>
        <end position="329"/>
    </location>
</feature>
<dbReference type="Proteomes" id="UP000005289">
    <property type="component" value="Chromosome"/>
</dbReference>
<dbReference type="EMBL" id="CP007029">
    <property type="protein sequence ID" value="AHF00282.1"/>
    <property type="molecule type" value="Genomic_DNA"/>
</dbReference>
<name>W0DP99_9GAMM</name>
<proteinExistence type="predicted"/>
<evidence type="ECO:0000313" key="3">
    <source>
        <dbReference type="Proteomes" id="UP000005289"/>
    </source>
</evidence>
<dbReference type="AlphaFoldDB" id="W0DP99"/>
<dbReference type="HOGENOM" id="CLU_396341_0_0_6"/>
<sequence>MPGNDRNDTAATSTAGKPRWKGLSGLSPQQREELALTIVPVVAEHLAECLRSTTQHWTSGHSLDEHGSEHARWGLELGRFPIARDFEAAIRRDLRDTRYPPTYEFSGISFAGDHSGLAILDDYQTTRRSLRHGLEALIRSENGYSHLILFQAAREDDRFEHPNWAPWSPLHWFERLFEAAERYLGRSRLALELMAAYVQCLTQSGGGVLATVAEAVEGCGLVPDPAPTVAPGPDAAPSASWSDYRLPELGTGGRSGKDAQGAAIAPSQPGPTPMPDRGEDPDAWAHWARSRLHAMGSGGTTGTAGAQTDRDTASAEYPSVPAAGSGISAAPATRESLHALIRDLLDTTLRQSFRQIGFHPGAEEAILAILPSLSTIAAQDLDFFRERRHPLRTWLGDVINAGARITPDCRDDPSGAVGHYLERLQGFGDRLRALADAMDRTQAQALLADWSSETERDWARWQELQQDRIWPLRHKEHIARACRGVTVCVLETGASLPEDAAGQIAGAWGEILDRLPDGEQQLDADIRAVVRAICRMASPSEVNTLVRQALADAQHSGIPEGQIRAMVARLGQAHLQHLRPPPNAARFDPHQSLRTRQSVRLPDDDPDLLSQFDDIHVFEANRIRVGDWCEFVDRTDGRLQRMALAWRGEATRSFLFVSLDGGSDRRHSLQGVANELREGRMRMLPDDNPLDAILR</sequence>